<dbReference type="GO" id="GO:0010181">
    <property type="term" value="F:FMN binding"/>
    <property type="evidence" value="ECO:0007669"/>
    <property type="project" value="InterPro"/>
</dbReference>
<protein>
    <submittedName>
        <fullName evidence="3">Electron transport complex protein RnfG</fullName>
    </submittedName>
</protein>
<evidence type="ECO:0000313" key="3">
    <source>
        <dbReference type="EMBL" id="SDG22543.1"/>
    </source>
</evidence>
<feature type="chain" id="PRO_5011787004" evidence="1">
    <location>
        <begin position="21"/>
        <end position="130"/>
    </location>
</feature>
<evidence type="ECO:0000313" key="4">
    <source>
        <dbReference type="Proteomes" id="UP000198779"/>
    </source>
</evidence>
<dbReference type="EMBL" id="FNCQ01000001">
    <property type="protein sequence ID" value="SDG22543.1"/>
    <property type="molecule type" value="Genomic_DNA"/>
</dbReference>
<dbReference type="GO" id="GO:0016020">
    <property type="term" value="C:membrane"/>
    <property type="evidence" value="ECO:0007669"/>
    <property type="project" value="InterPro"/>
</dbReference>
<dbReference type="AlphaFoldDB" id="A0A1G7SHS1"/>
<dbReference type="Pfam" id="PF04205">
    <property type="entry name" value="FMN_bind"/>
    <property type="match status" value="1"/>
</dbReference>
<proteinExistence type="predicted"/>
<dbReference type="Proteomes" id="UP000198779">
    <property type="component" value="Unassembled WGS sequence"/>
</dbReference>
<keyword evidence="4" id="KW-1185">Reference proteome</keyword>
<feature type="domain" description="FMN-binding" evidence="2">
    <location>
        <begin position="47"/>
        <end position="126"/>
    </location>
</feature>
<accession>A0A1G7SHS1</accession>
<evidence type="ECO:0000256" key="1">
    <source>
        <dbReference type="SAM" id="SignalP"/>
    </source>
</evidence>
<sequence>MKKIALICAAAAAVVLLSSAKKDDGIMTKENGAYVINTTELGKQVDGYVGPTPLKVYIRKNKIKKIEFLPNQETPKYWNACKKHLQNKWDGMKVSEAKKTEVDGRTGATFSSNAVKKNVKLAIEYYEKNK</sequence>
<feature type="signal peptide" evidence="1">
    <location>
        <begin position="1"/>
        <end position="20"/>
    </location>
</feature>
<gene>
    <name evidence="3" type="ORF">SAMN04487901_101322</name>
</gene>
<keyword evidence="1" id="KW-0732">Signal</keyword>
<name>A0A1G7SHS1_9BACT</name>
<organism evidence="3 4">
    <name type="scientific">Prevotella communis</name>
    <dbReference type="NCBI Taxonomy" id="2913614"/>
    <lineage>
        <taxon>Bacteria</taxon>
        <taxon>Pseudomonadati</taxon>
        <taxon>Bacteroidota</taxon>
        <taxon>Bacteroidia</taxon>
        <taxon>Bacteroidales</taxon>
        <taxon>Prevotellaceae</taxon>
        <taxon>Prevotella</taxon>
    </lineage>
</organism>
<dbReference type="SMART" id="SM00900">
    <property type="entry name" value="FMN_bind"/>
    <property type="match status" value="1"/>
</dbReference>
<reference evidence="4" key="1">
    <citation type="submission" date="2016-10" db="EMBL/GenBank/DDBJ databases">
        <authorList>
            <person name="Varghese N."/>
            <person name="Submissions S."/>
        </authorList>
    </citation>
    <scope>NUCLEOTIDE SEQUENCE [LARGE SCALE GENOMIC DNA]</scope>
    <source>
        <strain evidence="4">BP1-148</strain>
    </source>
</reference>
<dbReference type="InterPro" id="IPR007329">
    <property type="entry name" value="FMN-bd"/>
</dbReference>
<dbReference type="STRING" id="645274.SAMN04487901_101322"/>
<evidence type="ECO:0000259" key="2">
    <source>
        <dbReference type="SMART" id="SM00900"/>
    </source>
</evidence>
<dbReference type="RefSeq" id="WP_091814249.1">
    <property type="nucleotide sequence ID" value="NZ_FNCQ01000001.1"/>
</dbReference>